<organism evidence="1 2">
    <name type="scientific">Rodentibacter trehalosifermentans</name>
    <dbReference type="NCBI Taxonomy" id="1908263"/>
    <lineage>
        <taxon>Bacteria</taxon>
        <taxon>Pseudomonadati</taxon>
        <taxon>Pseudomonadota</taxon>
        <taxon>Gammaproteobacteria</taxon>
        <taxon>Pasteurellales</taxon>
        <taxon>Pasteurellaceae</taxon>
        <taxon>Rodentibacter</taxon>
    </lineage>
</organism>
<accession>A0A1V3IXE4</accession>
<dbReference type="Proteomes" id="UP000189161">
    <property type="component" value="Unassembled WGS sequence"/>
</dbReference>
<gene>
    <name evidence="1" type="ORF">BKK52_10395</name>
</gene>
<dbReference type="AlphaFoldDB" id="A0A1V3IXE4"/>
<name>A0A1V3IXE4_9PAST</name>
<dbReference type="EMBL" id="MLHL01000061">
    <property type="protein sequence ID" value="OOF46911.1"/>
    <property type="molecule type" value="Genomic_DNA"/>
</dbReference>
<evidence type="ECO:0000313" key="2">
    <source>
        <dbReference type="Proteomes" id="UP000189161"/>
    </source>
</evidence>
<comment type="caution">
    <text evidence="1">The sequence shown here is derived from an EMBL/GenBank/DDBJ whole genome shotgun (WGS) entry which is preliminary data.</text>
</comment>
<proteinExistence type="predicted"/>
<keyword evidence="2" id="KW-1185">Reference proteome</keyword>
<protein>
    <submittedName>
        <fullName evidence="1">Uncharacterized protein</fullName>
    </submittedName>
</protein>
<dbReference type="RefSeq" id="WP_077478633.1">
    <property type="nucleotide sequence ID" value="NZ_MLHL01000061.1"/>
</dbReference>
<sequence>MSRIDELEKKFAKLETEIEGLKDECMYLRAILADLLQSAVEQSAISPDFIVQKLQDYQYSPLSWISKADNPQMCQRHLAILKEFADAIYLGIAPRKKPLKDAETANKIKAVQANIDKALGQPR</sequence>
<reference evidence="1 2" key="1">
    <citation type="submission" date="2016-10" db="EMBL/GenBank/DDBJ databases">
        <title>Rodentibacter gen. nov. and new species.</title>
        <authorList>
            <person name="Christensen H."/>
        </authorList>
    </citation>
    <scope>NUCLEOTIDE SEQUENCE [LARGE SCALE GENOMIC DNA]</scope>
    <source>
        <strain evidence="1 2">H1987082031</strain>
    </source>
</reference>
<evidence type="ECO:0000313" key="1">
    <source>
        <dbReference type="EMBL" id="OOF46911.1"/>
    </source>
</evidence>